<dbReference type="PANTHER" id="PTHR43798:SF31">
    <property type="entry name" value="AB HYDROLASE SUPERFAMILY PROTEIN YCLE"/>
    <property type="match status" value="1"/>
</dbReference>
<dbReference type="PRINTS" id="PR00412">
    <property type="entry name" value="EPOXHYDRLASE"/>
</dbReference>
<feature type="domain" description="AB hydrolase-1" evidence="2">
    <location>
        <begin position="32"/>
        <end position="275"/>
    </location>
</feature>
<dbReference type="RefSeq" id="WP_220617435.1">
    <property type="nucleotide sequence ID" value="NZ_RKLR01000002.1"/>
</dbReference>
<gene>
    <name evidence="3" type="ORF">EGH21_05255</name>
</gene>
<dbReference type="Gene3D" id="3.40.50.1820">
    <property type="entry name" value="alpha/beta hydrolase"/>
    <property type="match status" value="1"/>
</dbReference>
<evidence type="ECO:0000313" key="3">
    <source>
        <dbReference type="EMBL" id="MBX0322434.1"/>
    </source>
</evidence>
<evidence type="ECO:0000313" key="4">
    <source>
        <dbReference type="Proteomes" id="UP001430377"/>
    </source>
</evidence>
<organism evidence="3 4">
    <name type="scientific">Haloarcula rubra</name>
    <dbReference type="NCBI Taxonomy" id="2487747"/>
    <lineage>
        <taxon>Archaea</taxon>
        <taxon>Methanobacteriati</taxon>
        <taxon>Methanobacteriota</taxon>
        <taxon>Stenosarchaea group</taxon>
        <taxon>Halobacteria</taxon>
        <taxon>Halobacteriales</taxon>
        <taxon>Haloarculaceae</taxon>
        <taxon>Haloarcula</taxon>
    </lineage>
</organism>
<protein>
    <submittedName>
        <fullName evidence="3">Alpha/beta hydrolase</fullName>
    </submittedName>
</protein>
<dbReference type="InterPro" id="IPR029058">
    <property type="entry name" value="AB_hydrolase_fold"/>
</dbReference>
<dbReference type="EMBL" id="RKLR01000002">
    <property type="protein sequence ID" value="MBX0322434.1"/>
    <property type="molecule type" value="Genomic_DNA"/>
</dbReference>
<dbReference type="SUPFAM" id="SSF53474">
    <property type="entry name" value="alpha/beta-Hydrolases"/>
    <property type="match status" value="1"/>
</dbReference>
<dbReference type="InterPro" id="IPR050266">
    <property type="entry name" value="AB_hydrolase_sf"/>
</dbReference>
<dbReference type="InterPro" id="IPR000639">
    <property type="entry name" value="Epox_hydrolase-like"/>
</dbReference>
<keyword evidence="4" id="KW-1185">Reference proteome</keyword>
<sequence length="280" mass="30551">MTAEITSERLDLTVDGDDVDVHYRTGGEGPPMVFLHGIGLDAATVSWRHALPELAEERTVYAPDLPGHGESDKPDRAYTTAYYLETVEAFLDALDIETPAMAGLSMGGALALGHALDGGDVERLALVDSYGLGADAYWRTAASGVLQTPVLGNMLWQGVSASKPAIRTGLRSMGATEPPQELVDDVDAVVDRQTVRAMRRWQRSEFGRTGFRTDYSDRLDELSVPTLLVHGEADPLLPQSWSKRAAAALDESQLEIVENCGHCPPRERPDRFNRALRSFC</sequence>
<dbReference type="Pfam" id="PF12697">
    <property type="entry name" value="Abhydrolase_6"/>
    <property type="match status" value="1"/>
</dbReference>
<reference evidence="3 4" key="1">
    <citation type="submission" date="2021-06" db="EMBL/GenBank/DDBJ databases">
        <title>Halomicroarcula sp. a new haloarchaeum isolated from saline soil.</title>
        <authorList>
            <person name="Duran-Viseras A."/>
            <person name="Sanchez-Porro C."/>
            <person name="Ventosa A."/>
        </authorList>
    </citation>
    <scope>NUCLEOTIDE SEQUENCE [LARGE SCALE GENOMIC DNA]</scope>
    <source>
        <strain evidence="3 4">F13</strain>
    </source>
</reference>
<keyword evidence="1 3" id="KW-0378">Hydrolase</keyword>
<dbReference type="InterPro" id="IPR000073">
    <property type="entry name" value="AB_hydrolase_1"/>
</dbReference>
<proteinExistence type="predicted"/>
<name>A0AAW4PP20_9EURY</name>
<comment type="caution">
    <text evidence="3">The sequence shown here is derived from an EMBL/GenBank/DDBJ whole genome shotgun (WGS) entry which is preliminary data.</text>
</comment>
<dbReference type="PANTHER" id="PTHR43798">
    <property type="entry name" value="MONOACYLGLYCEROL LIPASE"/>
    <property type="match status" value="1"/>
</dbReference>
<dbReference type="GO" id="GO:0016787">
    <property type="term" value="F:hydrolase activity"/>
    <property type="evidence" value="ECO:0007669"/>
    <property type="project" value="UniProtKB-KW"/>
</dbReference>
<dbReference type="Proteomes" id="UP001430377">
    <property type="component" value="Unassembled WGS sequence"/>
</dbReference>
<evidence type="ECO:0000256" key="1">
    <source>
        <dbReference type="ARBA" id="ARBA00022801"/>
    </source>
</evidence>
<dbReference type="GO" id="GO:0016020">
    <property type="term" value="C:membrane"/>
    <property type="evidence" value="ECO:0007669"/>
    <property type="project" value="TreeGrafter"/>
</dbReference>
<evidence type="ECO:0000259" key="2">
    <source>
        <dbReference type="Pfam" id="PF12697"/>
    </source>
</evidence>
<dbReference type="AlphaFoldDB" id="A0AAW4PP20"/>
<accession>A0AAW4PP20</accession>
<dbReference type="PRINTS" id="PR00111">
    <property type="entry name" value="ABHYDROLASE"/>
</dbReference>